<dbReference type="Proteomes" id="UP001556367">
    <property type="component" value="Unassembled WGS sequence"/>
</dbReference>
<reference evidence="2" key="1">
    <citation type="submission" date="2024-06" db="EMBL/GenBank/DDBJ databases">
        <title>Multi-omics analyses provide insights into the biosynthesis of the anticancer antibiotic pleurotin in Hohenbuehelia grisea.</title>
        <authorList>
            <person name="Weaver J.A."/>
            <person name="Alberti F."/>
        </authorList>
    </citation>
    <scope>NUCLEOTIDE SEQUENCE [LARGE SCALE GENOMIC DNA]</scope>
    <source>
        <strain evidence="2">T-177</strain>
    </source>
</reference>
<evidence type="ECO:0000313" key="2">
    <source>
        <dbReference type="Proteomes" id="UP001556367"/>
    </source>
</evidence>
<organism evidence="1 2">
    <name type="scientific">Hohenbuehelia grisea</name>
    <dbReference type="NCBI Taxonomy" id="104357"/>
    <lineage>
        <taxon>Eukaryota</taxon>
        <taxon>Fungi</taxon>
        <taxon>Dikarya</taxon>
        <taxon>Basidiomycota</taxon>
        <taxon>Agaricomycotina</taxon>
        <taxon>Agaricomycetes</taxon>
        <taxon>Agaricomycetidae</taxon>
        <taxon>Agaricales</taxon>
        <taxon>Pleurotineae</taxon>
        <taxon>Pleurotaceae</taxon>
        <taxon>Hohenbuehelia</taxon>
    </lineage>
</organism>
<accession>A0ABR3IR89</accession>
<comment type="caution">
    <text evidence="1">The sequence shown here is derived from an EMBL/GenBank/DDBJ whole genome shotgun (WGS) entry which is preliminary data.</text>
</comment>
<name>A0ABR3IR89_9AGAR</name>
<gene>
    <name evidence="1" type="ORF">HGRIS_012101</name>
</gene>
<keyword evidence="2" id="KW-1185">Reference proteome</keyword>
<evidence type="ECO:0000313" key="1">
    <source>
        <dbReference type="EMBL" id="KAL0945815.1"/>
    </source>
</evidence>
<sequence>MYCVLEIVGYRICTRIFRMTPHPDLCDFYEILLALPLPNCVVAIVRAQSTSSTDEEIVVHSATRALNRFELNTTDECQLRGIPFYLTASLIQRKRCNVASLSIVQGDETRAR</sequence>
<protein>
    <submittedName>
        <fullName evidence="1">Uncharacterized protein</fullName>
    </submittedName>
</protein>
<dbReference type="EMBL" id="JASNQZ010000015">
    <property type="protein sequence ID" value="KAL0945815.1"/>
    <property type="molecule type" value="Genomic_DNA"/>
</dbReference>
<proteinExistence type="predicted"/>